<reference evidence="4" key="1">
    <citation type="submission" date="2025-08" db="UniProtKB">
        <authorList>
            <consortium name="RefSeq"/>
        </authorList>
    </citation>
    <scope>IDENTIFICATION</scope>
    <source>
        <tissue evidence="4">Testes</tissue>
    </source>
</reference>
<dbReference type="PANTHER" id="PTHR11161:SF0">
    <property type="entry name" value="O-ACYLTRANSFERASE LIKE PROTEIN"/>
    <property type="match status" value="1"/>
</dbReference>
<dbReference type="RefSeq" id="XP_006824759.1">
    <property type="nucleotide sequence ID" value="XM_006824696.1"/>
</dbReference>
<keyword evidence="2" id="KW-0472">Membrane</keyword>
<name>A0ABM0MXL8_SACKO</name>
<keyword evidence="2" id="KW-0812">Transmembrane</keyword>
<accession>A0ABM0MXL8</accession>
<sequence length="199" mass="22575">MTPYLVGMLIAYLIVKYGKNVKINKVVSAICWPMSIFVGLAVVYGLYWSYQGHVLSTAETLLYHSCSKFGYSVALGWMVYACLTGNAVAIEMILSWKVWRVLDRMTFSVYLMHAFAFNVYVMNNDVLMHLGFVTMMYSFIAHLAFSYLAGYIFCLVVELPFTRVERVLYNLWSRPTDTAPGSDESCNEDVGIDLQHSGD</sequence>
<feature type="region of interest" description="Disordered" evidence="1">
    <location>
        <begin position="177"/>
        <end position="199"/>
    </location>
</feature>
<evidence type="ECO:0000256" key="1">
    <source>
        <dbReference type="SAM" id="MobiDB-lite"/>
    </source>
</evidence>
<feature type="transmembrane region" description="Helical" evidence="2">
    <location>
        <begin position="26"/>
        <end position="49"/>
    </location>
</feature>
<organism evidence="3 4">
    <name type="scientific">Saccoglossus kowalevskii</name>
    <name type="common">Acorn worm</name>
    <dbReference type="NCBI Taxonomy" id="10224"/>
    <lineage>
        <taxon>Eukaryota</taxon>
        <taxon>Metazoa</taxon>
        <taxon>Hemichordata</taxon>
        <taxon>Enteropneusta</taxon>
        <taxon>Harrimaniidae</taxon>
        <taxon>Saccoglossus</taxon>
    </lineage>
</organism>
<keyword evidence="2" id="KW-1133">Transmembrane helix</keyword>
<gene>
    <name evidence="4" type="primary">LOC100368158</name>
</gene>
<evidence type="ECO:0000256" key="2">
    <source>
        <dbReference type="SAM" id="Phobius"/>
    </source>
</evidence>
<dbReference type="GeneID" id="100368158"/>
<evidence type="ECO:0000313" key="3">
    <source>
        <dbReference type="Proteomes" id="UP000694865"/>
    </source>
</evidence>
<keyword evidence="3" id="KW-1185">Reference proteome</keyword>
<proteinExistence type="predicted"/>
<feature type="transmembrane region" description="Helical" evidence="2">
    <location>
        <begin position="135"/>
        <end position="157"/>
    </location>
</feature>
<feature type="transmembrane region" description="Helical" evidence="2">
    <location>
        <begin position="69"/>
        <end position="94"/>
    </location>
</feature>
<protein>
    <submittedName>
        <fullName evidence="4">Nose resistant to fluoxetine protein 6-like</fullName>
    </submittedName>
</protein>
<evidence type="ECO:0000313" key="4">
    <source>
        <dbReference type="RefSeq" id="XP_006824759.1"/>
    </source>
</evidence>
<dbReference type="InterPro" id="IPR052728">
    <property type="entry name" value="O2_lipid_transport_reg"/>
</dbReference>
<dbReference type="PANTHER" id="PTHR11161">
    <property type="entry name" value="O-ACYLTRANSFERASE"/>
    <property type="match status" value="1"/>
</dbReference>
<dbReference type="Proteomes" id="UP000694865">
    <property type="component" value="Unplaced"/>
</dbReference>
<feature type="transmembrane region" description="Helical" evidence="2">
    <location>
        <begin position="106"/>
        <end position="123"/>
    </location>
</feature>